<reference evidence="14" key="2">
    <citation type="submission" date="2023-01" db="EMBL/GenBank/DDBJ databases">
        <title>Draft genome sequence of Litoribrevibacter albus strain NBRC 110071.</title>
        <authorList>
            <person name="Sun Q."/>
            <person name="Mori K."/>
        </authorList>
    </citation>
    <scope>NUCLEOTIDE SEQUENCE</scope>
    <source>
        <strain evidence="14">NBRC 110071</strain>
    </source>
</reference>
<dbReference type="InterPro" id="IPR050048">
    <property type="entry name" value="FabV-like_NADH_b"/>
</dbReference>
<dbReference type="RefSeq" id="WP_284379925.1">
    <property type="nucleotide sequence ID" value="NZ_BSNM01000008.1"/>
</dbReference>
<dbReference type="Pfam" id="PF07055">
    <property type="entry name" value="Eno-Rase_FAD_bd"/>
    <property type="match status" value="1"/>
</dbReference>
<evidence type="ECO:0000256" key="1">
    <source>
        <dbReference type="ARBA" id="ARBA00005189"/>
    </source>
</evidence>
<evidence type="ECO:0000256" key="8">
    <source>
        <dbReference type="ARBA" id="ARBA00023098"/>
    </source>
</evidence>
<evidence type="ECO:0000256" key="7">
    <source>
        <dbReference type="ARBA" id="ARBA00023027"/>
    </source>
</evidence>
<comment type="caution">
    <text evidence="14">The sequence shown here is derived from an EMBL/GenBank/DDBJ whole genome shotgun (WGS) entry which is preliminary data.</text>
</comment>
<reference evidence="14" key="1">
    <citation type="journal article" date="2014" name="Int. J. Syst. Evol. Microbiol.">
        <title>Complete genome sequence of Corynebacterium casei LMG S-19264T (=DSM 44701T), isolated from a smear-ripened cheese.</title>
        <authorList>
            <consortium name="US DOE Joint Genome Institute (JGI-PGF)"/>
            <person name="Walter F."/>
            <person name="Albersmeier A."/>
            <person name="Kalinowski J."/>
            <person name="Ruckert C."/>
        </authorList>
    </citation>
    <scope>NUCLEOTIDE SEQUENCE</scope>
    <source>
        <strain evidence="14">NBRC 110071</strain>
    </source>
</reference>
<dbReference type="InterPro" id="IPR010758">
    <property type="entry name" value="Trans-2-enoyl-CoA_reductase"/>
</dbReference>
<dbReference type="GO" id="GO:0004318">
    <property type="term" value="F:enoyl-[acyl-carrier-protein] reductase (NADH) activity"/>
    <property type="evidence" value="ECO:0007669"/>
    <property type="project" value="UniProtKB-ARBA"/>
</dbReference>
<keyword evidence="15" id="KW-1185">Reference proteome</keyword>
<dbReference type="NCBIfam" id="NF010177">
    <property type="entry name" value="PRK13656.1"/>
    <property type="match status" value="1"/>
</dbReference>
<dbReference type="InterPro" id="IPR024910">
    <property type="entry name" value="Enoyl-CoA_Rdtase_cat_dom"/>
</dbReference>
<dbReference type="SUPFAM" id="SSF51735">
    <property type="entry name" value="NAD(P)-binding Rossmann-fold domains"/>
    <property type="match status" value="1"/>
</dbReference>
<comment type="catalytic activity">
    <reaction evidence="10">
        <text>a 2,3-saturated acyl-CoA + NAD(+) = a (2E)-enoyl-CoA + NADH + H(+)</text>
        <dbReference type="Rhea" id="RHEA:18177"/>
        <dbReference type="ChEBI" id="CHEBI:15378"/>
        <dbReference type="ChEBI" id="CHEBI:57540"/>
        <dbReference type="ChEBI" id="CHEBI:57945"/>
        <dbReference type="ChEBI" id="CHEBI:58856"/>
        <dbReference type="ChEBI" id="CHEBI:65111"/>
        <dbReference type="EC" id="1.3.1.44"/>
    </reaction>
</comment>
<dbReference type="EMBL" id="BSNM01000008">
    <property type="protein sequence ID" value="GLQ30698.1"/>
    <property type="molecule type" value="Genomic_DNA"/>
</dbReference>
<accession>A0AA37S8U8</accession>
<evidence type="ECO:0000256" key="5">
    <source>
        <dbReference type="ARBA" id="ARBA00022832"/>
    </source>
</evidence>
<evidence type="ECO:0000256" key="2">
    <source>
        <dbReference type="ARBA" id="ARBA00011245"/>
    </source>
</evidence>
<evidence type="ECO:0000259" key="12">
    <source>
        <dbReference type="Pfam" id="PF12241"/>
    </source>
</evidence>
<dbReference type="InterPro" id="IPR036291">
    <property type="entry name" value="NAD(P)-bd_dom_sf"/>
</dbReference>
<evidence type="ECO:0000256" key="4">
    <source>
        <dbReference type="ARBA" id="ARBA00022516"/>
    </source>
</evidence>
<proteinExistence type="predicted"/>
<evidence type="ECO:0000313" key="14">
    <source>
        <dbReference type="EMBL" id="GLQ30698.1"/>
    </source>
</evidence>
<dbReference type="GO" id="GO:0051287">
    <property type="term" value="F:NAD binding"/>
    <property type="evidence" value="ECO:0007669"/>
    <property type="project" value="TreeGrafter"/>
</dbReference>
<dbReference type="GO" id="GO:0006633">
    <property type="term" value="P:fatty acid biosynthetic process"/>
    <property type="evidence" value="ECO:0007669"/>
    <property type="project" value="UniProtKB-KW"/>
</dbReference>
<keyword evidence="5" id="KW-0276">Fatty acid metabolism</keyword>
<dbReference type="EC" id="1.3.1.44" evidence="3"/>
<keyword evidence="8" id="KW-0443">Lipid metabolism</keyword>
<feature type="domain" description="Trans-2-enoyl-CoA reductase catalytic" evidence="12">
    <location>
        <begin position="86"/>
        <end position="325"/>
    </location>
</feature>
<evidence type="ECO:0000259" key="11">
    <source>
        <dbReference type="Pfam" id="PF07055"/>
    </source>
</evidence>
<dbReference type="NCBIfam" id="NF043048">
    <property type="entry name" value="EnoyACPredFabV"/>
    <property type="match status" value="1"/>
</dbReference>
<dbReference type="Pfam" id="PF12241">
    <property type="entry name" value="Enoyl_reductase"/>
    <property type="match status" value="1"/>
</dbReference>
<evidence type="ECO:0000256" key="9">
    <source>
        <dbReference type="ARBA" id="ARBA00023160"/>
    </source>
</evidence>
<dbReference type="InterPro" id="IPR024906">
    <property type="entry name" value="Eno_Rdtase_FAD-bd_dom"/>
</dbReference>
<dbReference type="PANTHER" id="PTHR37480">
    <property type="entry name" value="ENOYL-[ACYL-CARRIER-PROTEIN] REDUCTASE [NADH]"/>
    <property type="match status" value="1"/>
</dbReference>
<dbReference type="GO" id="GO:0050343">
    <property type="term" value="F:trans-2-enoyl-CoA reductase (NADH) activity"/>
    <property type="evidence" value="ECO:0007669"/>
    <property type="project" value="UniProtKB-EC"/>
</dbReference>
<keyword evidence="4" id="KW-0444">Lipid biosynthesis</keyword>
<comment type="pathway">
    <text evidence="1">Lipid metabolism.</text>
</comment>
<feature type="domain" description="Enoyl reductase FAD binding" evidence="11">
    <location>
        <begin position="335"/>
        <end position="397"/>
    </location>
</feature>
<dbReference type="PANTHER" id="PTHR37480:SF1">
    <property type="entry name" value="ENOYL-[ACYL-CARRIER-PROTEIN] REDUCTASE [NADH]"/>
    <property type="match status" value="1"/>
</dbReference>
<evidence type="ECO:0000256" key="3">
    <source>
        <dbReference type="ARBA" id="ARBA00011983"/>
    </source>
</evidence>
<keyword evidence="6" id="KW-0560">Oxidoreductase</keyword>
<dbReference type="AlphaFoldDB" id="A0AA37S8U8"/>
<dbReference type="Pfam" id="PF12242">
    <property type="entry name" value="Eno-Rase_NADH_b"/>
    <property type="match status" value="1"/>
</dbReference>
<evidence type="ECO:0000259" key="13">
    <source>
        <dbReference type="Pfam" id="PF12242"/>
    </source>
</evidence>
<dbReference type="Gene3D" id="3.40.50.720">
    <property type="entry name" value="NAD(P)-binding Rossmann-like Domain"/>
    <property type="match status" value="1"/>
</dbReference>
<feature type="domain" description="Trans-2-enoyl-CoA reductase-like NAD(P)H binding" evidence="13">
    <location>
        <begin position="3"/>
        <end position="83"/>
    </location>
</feature>
<evidence type="ECO:0000256" key="10">
    <source>
        <dbReference type="ARBA" id="ARBA00048302"/>
    </source>
</evidence>
<organism evidence="14 15">
    <name type="scientific">Litoribrevibacter albus</name>
    <dbReference type="NCBI Taxonomy" id="1473156"/>
    <lineage>
        <taxon>Bacteria</taxon>
        <taxon>Pseudomonadati</taxon>
        <taxon>Pseudomonadota</taxon>
        <taxon>Gammaproteobacteria</taxon>
        <taxon>Oceanospirillales</taxon>
        <taxon>Oceanospirillaceae</taxon>
        <taxon>Litoribrevibacter</taxon>
    </lineage>
</organism>
<keyword evidence="7" id="KW-0520">NAD</keyword>
<dbReference type="Proteomes" id="UP001161389">
    <property type="component" value="Unassembled WGS sequence"/>
</dbReference>
<protein>
    <recommendedName>
        <fullName evidence="3">trans-2-enoyl-CoA reductase (NAD(+))</fullName>
        <ecNumber evidence="3">1.3.1.44</ecNumber>
    </recommendedName>
</protein>
<sequence>MMVVEPKIRGFMCTTAHPQGCKTNIESQINQVRAWAEKQDLSNKPKRVLIIGGSAGYGLSSRILCAAGYGATTLSVSMEKAPKANKTGTAGWYNNHFLEEWIRDQGMDSYSLFGDAFSGEVKQQVVDKIRDTVGQVDLVVYSLAAPRRIKQEKGEPVTYQSVIKPIGQTIDVRTVDTASGQMKTFELESATEQEIQNTVAVMGGEDWFDWMSLLNAEGLLSDQIQTVAFSYLGGELTKAIYGAATLGAAKEDVERYCLRINHLLNADVKSPMAKVAVLKAIVTQSSAAIPSLPLYISVLYRVMKAQGNHEGCLDQILRLFETGLYPGSGKTCAQDKPYRYRLDDKELLPEVQTEVTKLWQSVSESNLGSVTDFEGYRSDFLKLFGFDWPEVDYQQDVSTVPS</sequence>
<name>A0AA37S8U8_9GAMM</name>
<comment type="subunit">
    <text evidence="2">Monomer.</text>
</comment>
<gene>
    <name evidence="14" type="primary">fabV</name>
    <name evidence="14" type="ORF">GCM10007876_11770</name>
</gene>
<evidence type="ECO:0000313" key="15">
    <source>
        <dbReference type="Proteomes" id="UP001161389"/>
    </source>
</evidence>
<keyword evidence="9" id="KW-0275">Fatty acid biosynthesis</keyword>
<evidence type="ECO:0000256" key="6">
    <source>
        <dbReference type="ARBA" id="ARBA00023002"/>
    </source>
</evidence>